<dbReference type="GO" id="GO:0009639">
    <property type="term" value="P:response to red or far red light"/>
    <property type="evidence" value="ECO:0007669"/>
    <property type="project" value="InterPro"/>
</dbReference>
<dbReference type="GO" id="GO:0061608">
    <property type="term" value="F:nuclear import signal receptor activity"/>
    <property type="evidence" value="ECO:0007669"/>
    <property type="project" value="TreeGrafter"/>
</dbReference>
<dbReference type="EMBL" id="GDJX01002438">
    <property type="protein sequence ID" value="JAT65498.1"/>
    <property type="molecule type" value="Transcribed_RNA"/>
</dbReference>
<protein>
    <submittedName>
        <fullName evidence="2">Uncharacterized protein</fullName>
    </submittedName>
</protein>
<evidence type="ECO:0000313" key="2">
    <source>
        <dbReference type="EMBL" id="JAT65498.1"/>
    </source>
</evidence>
<reference evidence="2" key="1">
    <citation type="submission" date="2015-07" db="EMBL/GenBank/DDBJ databases">
        <title>Transcriptome Assembly of Anthurium amnicola.</title>
        <authorList>
            <person name="Suzuki J."/>
        </authorList>
    </citation>
    <scope>NUCLEOTIDE SEQUENCE</scope>
</reference>
<organism evidence="2">
    <name type="scientific">Anthurium amnicola</name>
    <dbReference type="NCBI Taxonomy" id="1678845"/>
    <lineage>
        <taxon>Eukaryota</taxon>
        <taxon>Viridiplantae</taxon>
        <taxon>Streptophyta</taxon>
        <taxon>Embryophyta</taxon>
        <taxon>Tracheophyta</taxon>
        <taxon>Spermatophyta</taxon>
        <taxon>Magnoliopsida</taxon>
        <taxon>Liliopsida</taxon>
        <taxon>Araceae</taxon>
        <taxon>Pothoideae</taxon>
        <taxon>Potheae</taxon>
        <taxon>Anthurium</taxon>
    </lineage>
</organism>
<dbReference type="PANTHER" id="PTHR37723">
    <property type="entry name" value="PROTEIN FAR-RED ELONGATED HYPOCOTYL 1"/>
    <property type="match status" value="1"/>
</dbReference>
<name>A0A1D1ZF92_9ARAE</name>
<accession>A0A1D1ZF92</accession>
<dbReference type="PANTHER" id="PTHR37723:SF1">
    <property type="entry name" value="PROTEIN FAR-RED-ELONGATED HYPOCOTYL 1-LIKE"/>
    <property type="match status" value="1"/>
</dbReference>
<dbReference type="GO" id="GO:0051457">
    <property type="term" value="P:maintenance of protein location in nucleus"/>
    <property type="evidence" value="ECO:0007669"/>
    <property type="project" value="TreeGrafter"/>
</dbReference>
<feature type="compositionally biased region" description="Polar residues" evidence="1">
    <location>
        <begin position="88"/>
        <end position="98"/>
    </location>
</feature>
<feature type="compositionally biased region" description="Basic and acidic residues" evidence="1">
    <location>
        <begin position="208"/>
        <end position="218"/>
    </location>
</feature>
<dbReference type="GO" id="GO:0016607">
    <property type="term" value="C:nuclear speck"/>
    <property type="evidence" value="ECO:0007669"/>
    <property type="project" value="TreeGrafter"/>
</dbReference>
<feature type="compositionally biased region" description="Low complexity" evidence="1">
    <location>
        <begin position="124"/>
        <end position="135"/>
    </location>
</feature>
<evidence type="ECO:0000256" key="1">
    <source>
        <dbReference type="SAM" id="MobiDB-lite"/>
    </source>
</evidence>
<feature type="region of interest" description="Disordered" evidence="1">
    <location>
        <begin position="192"/>
        <end position="218"/>
    </location>
</feature>
<sequence>MRSWSAAVEARELAQAIMMKWMRNPLTLFPSFWESRGSHSCVDLPIPCFHHDDDDHPATSPDSGKKRKLRYEQLGLPMSKHKFRDRCSSPSQGSPTQTHLEDEQAPEKSTALCRTNRKVDAGHDPSGGSHSHSNSFVAGGGKSPAGMPPEELVLRSRPSTSSGIRGNTSSWQNLYSLDSRIPKKADHRDLTASLRGGYSDPEDEIQEEPEHGALGDHGERIEECPDAAIEELMLYSNDMPSGALVHHPSGRWGFQQDARVGTMKPTIDQEFEQYFSMLIL</sequence>
<dbReference type="GO" id="GO:0005737">
    <property type="term" value="C:cytoplasm"/>
    <property type="evidence" value="ECO:0007669"/>
    <property type="project" value="TreeGrafter"/>
</dbReference>
<feature type="compositionally biased region" description="Polar residues" evidence="1">
    <location>
        <begin position="157"/>
        <end position="170"/>
    </location>
</feature>
<dbReference type="InterPro" id="IPR037766">
    <property type="entry name" value="FHY1"/>
</dbReference>
<dbReference type="AlphaFoldDB" id="A0A1D1ZF92"/>
<feature type="region of interest" description="Disordered" evidence="1">
    <location>
        <begin position="80"/>
        <end position="170"/>
    </location>
</feature>
<proteinExistence type="predicted"/>
<gene>
    <name evidence="2" type="ORF">g.39715</name>
</gene>